<protein>
    <recommendedName>
        <fullName evidence="2">BP74 N-terminal domain-containing protein</fullName>
    </recommendedName>
</protein>
<feature type="chain" id="PRO_5004250489" description="BP74 N-terminal domain-containing protein" evidence="1">
    <location>
        <begin position="21"/>
        <end position="138"/>
    </location>
</feature>
<dbReference type="GeneID" id="8618284"/>
<dbReference type="RefSeq" id="XP_645322.1">
    <property type="nucleotide sequence ID" value="XM_640230.1"/>
</dbReference>
<dbReference type="Pfam" id="PF23621">
    <property type="entry name" value="BP74_N"/>
    <property type="match status" value="1"/>
</dbReference>
<dbReference type="HOGENOM" id="CLU_142708_1_0_1"/>
<feature type="signal peptide" evidence="1">
    <location>
        <begin position="1"/>
        <end position="20"/>
    </location>
</feature>
<accession>Q55A71</accession>
<dbReference type="InParanoid" id="Q55A71"/>
<evidence type="ECO:0000313" key="3">
    <source>
        <dbReference type="EMBL" id="EAL71408.1"/>
    </source>
</evidence>
<dbReference type="Proteomes" id="UP000002195">
    <property type="component" value="Unassembled WGS sequence"/>
</dbReference>
<dbReference type="dictyBase" id="DDB_G0272094"/>
<dbReference type="OMA" id="KEYNPHY"/>
<evidence type="ECO:0000259" key="2">
    <source>
        <dbReference type="Pfam" id="PF23621"/>
    </source>
</evidence>
<dbReference type="PaxDb" id="44689-DDB0238127"/>
<sequence length="138" mass="15804">MKLLLVLLSLLLTFSLLVQSETAYFGLKTYGDHNDFIFKLTDSEKIKKARDILSGKESDEVHVMGRIKKRNESYNPHYSFIIDPDTVTFFNMAIEVCDATTNYVEDHLDEACGAFLPGCFWCPWSSKLTKEVKPLELN</sequence>
<dbReference type="FunCoup" id="Q55A71">
    <property type="interactions" value="31"/>
</dbReference>
<reference evidence="3 4" key="1">
    <citation type="journal article" date="2005" name="Nature">
        <title>The genome of the social amoeba Dictyostelium discoideum.</title>
        <authorList>
            <consortium name="The Dictyostelium discoideum Sequencing Consortium"/>
            <person name="Eichinger L."/>
            <person name="Pachebat J.A."/>
            <person name="Glockner G."/>
            <person name="Rajandream M.A."/>
            <person name="Sucgang R."/>
            <person name="Berriman M."/>
            <person name="Song J."/>
            <person name="Olsen R."/>
            <person name="Szafranski K."/>
            <person name="Xu Q."/>
            <person name="Tunggal B."/>
            <person name="Kummerfeld S."/>
            <person name="Madera M."/>
            <person name="Konfortov B.A."/>
            <person name="Rivero F."/>
            <person name="Bankier A.T."/>
            <person name="Lehmann R."/>
            <person name="Hamlin N."/>
            <person name="Davies R."/>
            <person name="Gaudet P."/>
            <person name="Fey P."/>
            <person name="Pilcher K."/>
            <person name="Chen G."/>
            <person name="Saunders D."/>
            <person name="Sodergren E."/>
            <person name="Davis P."/>
            <person name="Kerhornou A."/>
            <person name="Nie X."/>
            <person name="Hall N."/>
            <person name="Anjard C."/>
            <person name="Hemphill L."/>
            <person name="Bason N."/>
            <person name="Farbrother P."/>
            <person name="Desany B."/>
            <person name="Just E."/>
            <person name="Morio T."/>
            <person name="Rost R."/>
            <person name="Churcher C."/>
            <person name="Cooper J."/>
            <person name="Haydock S."/>
            <person name="van Driessche N."/>
            <person name="Cronin A."/>
            <person name="Goodhead I."/>
            <person name="Muzny D."/>
            <person name="Mourier T."/>
            <person name="Pain A."/>
            <person name="Lu M."/>
            <person name="Harper D."/>
            <person name="Lindsay R."/>
            <person name="Hauser H."/>
            <person name="James K."/>
            <person name="Quiles M."/>
            <person name="Madan Babu M."/>
            <person name="Saito T."/>
            <person name="Buchrieser C."/>
            <person name="Wardroper A."/>
            <person name="Felder M."/>
            <person name="Thangavelu M."/>
            <person name="Johnson D."/>
            <person name="Knights A."/>
            <person name="Loulseged H."/>
            <person name="Mungall K."/>
            <person name="Oliver K."/>
            <person name="Price C."/>
            <person name="Quail M.A."/>
            <person name="Urushihara H."/>
            <person name="Hernandez J."/>
            <person name="Rabbinowitsch E."/>
            <person name="Steffen D."/>
            <person name="Sanders M."/>
            <person name="Ma J."/>
            <person name="Kohara Y."/>
            <person name="Sharp S."/>
            <person name="Simmonds M."/>
            <person name="Spiegler S."/>
            <person name="Tivey A."/>
            <person name="Sugano S."/>
            <person name="White B."/>
            <person name="Walker D."/>
            <person name="Woodward J."/>
            <person name="Winckler T."/>
            <person name="Tanaka Y."/>
            <person name="Shaulsky G."/>
            <person name="Schleicher M."/>
            <person name="Weinstock G."/>
            <person name="Rosenthal A."/>
            <person name="Cox E.C."/>
            <person name="Chisholm R.L."/>
            <person name="Gibbs R."/>
            <person name="Loomis W.F."/>
            <person name="Platzer M."/>
            <person name="Kay R.R."/>
            <person name="Williams J."/>
            <person name="Dear P.H."/>
            <person name="Noegel A.A."/>
            <person name="Barrell B."/>
            <person name="Kuspa A."/>
        </authorList>
    </citation>
    <scope>NUCLEOTIDE SEQUENCE [LARGE SCALE GENOMIC DNA]</scope>
    <source>
        <strain evidence="3 4">AX4</strain>
    </source>
</reference>
<organism evidence="3 4">
    <name type="scientific">Dictyostelium discoideum</name>
    <name type="common">Social amoeba</name>
    <dbReference type="NCBI Taxonomy" id="44689"/>
    <lineage>
        <taxon>Eukaryota</taxon>
        <taxon>Amoebozoa</taxon>
        <taxon>Evosea</taxon>
        <taxon>Eumycetozoa</taxon>
        <taxon>Dictyostelia</taxon>
        <taxon>Dictyosteliales</taxon>
        <taxon>Dictyosteliaceae</taxon>
        <taxon>Dictyostelium</taxon>
    </lineage>
</organism>
<dbReference type="KEGG" id="ddi:DDB_G0272094"/>
<gene>
    <name evidence="3" type="ORF">DDB_G0272094</name>
</gene>
<name>Q55A71_DICDI</name>
<dbReference type="EMBL" id="AAFI02000007">
    <property type="protein sequence ID" value="EAL71408.1"/>
    <property type="molecule type" value="Genomic_DNA"/>
</dbReference>
<dbReference type="InterPro" id="IPR053344">
    <property type="entry name" value="cAMP-inducible_BP74-like"/>
</dbReference>
<dbReference type="eggNOG" id="ENOG502SQX6">
    <property type="taxonomic scope" value="Eukaryota"/>
</dbReference>
<dbReference type="PhylomeDB" id="Q55A71"/>
<comment type="caution">
    <text evidence="3">The sequence shown here is derived from an EMBL/GenBank/DDBJ whole genome shotgun (WGS) entry which is preliminary data.</text>
</comment>
<evidence type="ECO:0000313" key="4">
    <source>
        <dbReference type="Proteomes" id="UP000002195"/>
    </source>
</evidence>
<keyword evidence="4" id="KW-1185">Reference proteome</keyword>
<evidence type="ECO:0000256" key="1">
    <source>
        <dbReference type="SAM" id="SignalP"/>
    </source>
</evidence>
<keyword evidence="1" id="KW-0732">Signal</keyword>
<dbReference type="PANTHER" id="PTHR35883:SF1">
    <property type="entry name" value="CALMODULIN-BINDING PROTEIN CAM-BP15-RELATED"/>
    <property type="match status" value="1"/>
</dbReference>
<dbReference type="InterPro" id="IPR056422">
    <property type="entry name" value="BP74_N"/>
</dbReference>
<dbReference type="GO" id="GO:0031012">
    <property type="term" value="C:extracellular matrix"/>
    <property type="evidence" value="ECO:0007005"/>
    <property type="project" value="dictyBase"/>
</dbReference>
<dbReference type="PANTHER" id="PTHR35883">
    <property type="entry name" value="CYCLIC AMP-INDUCIBLE PROTEIN BP74-RELATED"/>
    <property type="match status" value="1"/>
</dbReference>
<dbReference type="VEuPathDB" id="AmoebaDB:DDB_G0272094"/>
<feature type="domain" description="BP74 N-terminal" evidence="2">
    <location>
        <begin position="21"/>
        <end position="133"/>
    </location>
</feature>
<proteinExistence type="predicted"/>
<dbReference type="AlphaFoldDB" id="Q55A71"/>